<protein>
    <submittedName>
        <fullName evidence="6">Diacylglycerol kinase</fullName>
    </submittedName>
</protein>
<dbReference type="Proteomes" id="UP001191082">
    <property type="component" value="Unassembled WGS sequence"/>
</dbReference>
<dbReference type="EMBL" id="VCPC01000008">
    <property type="protein sequence ID" value="TMV07440.1"/>
    <property type="molecule type" value="Genomic_DNA"/>
</dbReference>
<dbReference type="Pfam" id="PF00781">
    <property type="entry name" value="DAGK_cat"/>
    <property type="match status" value="1"/>
</dbReference>
<evidence type="ECO:0000256" key="3">
    <source>
        <dbReference type="ARBA" id="ARBA00022777"/>
    </source>
</evidence>
<dbReference type="InterPro" id="IPR016064">
    <property type="entry name" value="NAD/diacylglycerol_kinase_sf"/>
</dbReference>
<keyword evidence="3 6" id="KW-0418">Kinase</keyword>
<dbReference type="GO" id="GO:0016301">
    <property type="term" value="F:kinase activity"/>
    <property type="evidence" value="ECO:0007669"/>
    <property type="project" value="UniProtKB-KW"/>
</dbReference>
<evidence type="ECO:0000256" key="1">
    <source>
        <dbReference type="ARBA" id="ARBA00022679"/>
    </source>
</evidence>
<dbReference type="InterPro" id="IPR050187">
    <property type="entry name" value="Lipid_Phosphate_FormReg"/>
</dbReference>
<dbReference type="SUPFAM" id="SSF111331">
    <property type="entry name" value="NAD kinase/diacylglycerol kinase-like"/>
    <property type="match status" value="1"/>
</dbReference>
<evidence type="ECO:0000259" key="5">
    <source>
        <dbReference type="PROSITE" id="PS50146"/>
    </source>
</evidence>
<keyword evidence="4" id="KW-0067">ATP-binding</keyword>
<reference evidence="6 7" key="1">
    <citation type="submission" date="2019-05" db="EMBL/GenBank/DDBJ databases">
        <title>Marivita sp. nov. isolated from sea sediment.</title>
        <authorList>
            <person name="Kim W."/>
        </authorList>
    </citation>
    <scope>NUCLEOTIDE SEQUENCE [LARGE SCALE GENOMIC DNA]</scope>
    <source>
        <strain evidence="6 7">CAU 1492</strain>
    </source>
</reference>
<dbReference type="RefSeq" id="WP_138865917.1">
    <property type="nucleotide sequence ID" value="NZ_VCPC01000008.1"/>
</dbReference>
<dbReference type="Gene3D" id="3.40.50.10330">
    <property type="entry name" value="Probable inorganic polyphosphate/atp-NAD kinase, domain 1"/>
    <property type="match status" value="1"/>
</dbReference>
<dbReference type="Pfam" id="PF19279">
    <property type="entry name" value="YegS_C"/>
    <property type="match status" value="1"/>
</dbReference>
<feature type="domain" description="DAGKc" evidence="5">
    <location>
        <begin position="8"/>
        <end position="139"/>
    </location>
</feature>
<dbReference type="PANTHER" id="PTHR12358:SF106">
    <property type="entry name" value="LIPID KINASE YEGS"/>
    <property type="match status" value="1"/>
</dbReference>
<dbReference type="SMART" id="SM00046">
    <property type="entry name" value="DAGKc"/>
    <property type="match status" value="1"/>
</dbReference>
<evidence type="ECO:0000313" key="7">
    <source>
        <dbReference type="Proteomes" id="UP001191082"/>
    </source>
</evidence>
<sequence length="315" mass="33753">MENRDSSGAAPSIVVILNLDSGKDETKPSADEILSMFRDRGRTARVAAVSSGADIAGEVEKAINQTGVDCVVAAGGDGTICGVAGALANSGVDMGVLPLGTFNYFARRFEIPEDIQGAIDTICSGGTETIDLGCVNGEVFINNASMGLYPAILKVREDIYQRWGRSRLAAYWSVAVAMATVYRPMTMRIEVDGVPQKTRTPTVFVAMSAYQLDEFEIEGSDAVRAGKFAIYLAPDCGRLSLIWKAAKIAFRGLKKETDFTLLTGAQATVATRKRRQLVAMDGERSRLEGPFVFSIMKNALAVRVLTAADRTDTAA</sequence>
<keyword evidence="1" id="KW-0808">Transferase</keyword>
<gene>
    <name evidence="6" type="ORF">FGK64_21470</name>
</gene>
<dbReference type="InterPro" id="IPR017438">
    <property type="entry name" value="ATP-NAD_kinase_N"/>
</dbReference>
<dbReference type="PANTHER" id="PTHR12358">
    <property type="entry name" value="SPHINGOSINE KINASE"/>
    <property type="match status" value="1"/>
</dbReference>
<comment type="caution">
    <text evidence="6">The sequence shown here is derived from an EMBL/GenBank/DDBJ whole genome shotgun (WGS) entry which is preliminary data.</text>
</comment>
<name>A0ABY2WX76_9RHOB</name>
<dbReference type="InterPro" id="IPR001206">
    <property type="entry name" value="Diacylglycerol_kinase_cat_dom"/>
</dbReference>
<proteinExistence type="predicted"/>
<dbReference type="InterPro" id="IPR045540">
    <property type="entry name" value="YegS/DAGK_C"/>
</dbReference>
<evidence type="ECO:0000313" key="6">
    <source>
        <dbReference type="EMBL" id="TMV07440.1"/>
    </source>
</evidence>
<evidence type="ECO:0000256" key="4">
    <source>
        <dbReference type="ARBA" id="ARBA00022840"/>
    </source>
</evidence>
<keyword evidence="7" id="KW-1185">Reference proteome</keyword>
<dbReference type="PROSITE" id="PS50146">
    <property type="entry name" value="DAGK"/>
    <property type="match status" value="1"/>
</dbReference>
<keyword evidence="2" id="KW-0547">Nucleotide-binding</keyword>
<accession>A0ABY2WX76</accession>
<evidence type="ECO:0000256" key="2">
    <source>
        <dbReference type="ARBA" id="ARBA00022741"/>
    </source>
</evidence>
<organism evidence="6 7">
    <name type="scientific">Arenibacterium halophilum</name>
    <dbReference type="NCBI Taxonomy" id="2583821"/>
    <lineage>
        <taxon>Bacteria</taxon>
        <taxon>Pseudomonadati</taxon>
        <taxon>Pseudomonadota</taxon>
        <taxon>Alphaproteobacteria</taxon>
        <taxon>Rhodobacterales</taxon>
        <taxon>Paracoccaceae</taxon>
        <taxon>Arenibacterium</taxon>
    </lineage>
</organism>
<dbReference type="Gene3D" id="2.60.200.40">
    <property type="match status" value="1"/>
</dbReference>